<evidence type="ECO:0000313" key="23">
    <source>
        <dbReference type="Proteomes" id="UP000234275"/>
    </source>
</evidence>
<dbReference type="Gene3D" id="3.40.50.300">
    <property type="entry name" value="P-loop containing nucleotide triphosphate hydrolases"/>
    <property type="match status" value="2"/>
</dbReference>
<dbReference type="InterPro" id="IPR045063">
    <property type="entry name" value="Dynamin_N"/>
</dbReference>
<keyword evidence="23" id="KW-1185">Reference proteome</keyword>
<keyword evidence="10" id="KW-0406">Ion transport</keyword>
<evidence type="ECO:0000256" key="15">
    <source>
        <dbReference type="ARBA" id="ARBA00029477"/>
    </source>
</evidence>
<dbReference type="InterPro" id="IPR022812">
    <property type="entry name" value="Dynamin"/>
</dbReference>
<organism evidence="22 23">
    <name type="scientific">Aspergillus steynii IBT 23096</name>
    <dbReference type="NCBI Taxonomy" id="1392250"/>
    <lineage>
        <taxon>Eukaryota</taxon>
        <taxon>Fungi</taxon>
        <taxon>Dikarya</taxon>
        <taxon>Ascomycota</taxon>
        <taxon>Pezizomycotina</taxon>
        <taxon>Eurotiomycetes</taxon>
        <taxon>Eurotiomycetidae</taxon>
        <taxon>Eurotiales</taxon>
        <taxon>Aspergillaceae</taxon>
        <taxon>Aspergillus</taxon>
        <taxon>Aspergillus subgen. Circumdati</taxon>
    </lineage>
</organism>
<dbReference type="NCBIfam" id="NF003220">
    <property type="entry name" value="PRK04192.1"/>
    <property type="match status" value="1"/>
</dbReference>
<dbReference type="HAMAP" id="MF_00309">
    <property type="entry name" value="ATP_synth_A_arch"/>
    <property type="match status" value="1"/>
</dbReference>
<dbReference type="GO" id="GO:0000329">
    <property type="term" value="C:fungal-type vacuole membrane"/>
    <property type="evidence" value="ECO:0007669"/>
    <property type="project" value="TreeGrafter"/>
</dbReference>
<dbReference type="GO" id="GO:0046961">
    <property type="term" value="F:proton-transporting ATPase activity, rotational mechanism"/>
    <property type="evidence" value="ECO:0007669"/>
    <property type="project" value="InterPro"/>
</dbReference>
<dbReference type="CDD" id="cd18119">
    <property type="entry name" value="ATP-synt_V_A-type_alpha_N"/>
    <property type="match status" value="1"/>
</dbReference>
<feature type="compositionally biased region" description="Pro residues" evidence="19">
    <location>
        <begin position="46"/>
        <end position="59"/>
    </location>
</feature>
<evidence type="ECO:0000256" key="10">
    <source>
        <dbReference type="ARBA" id="ARBA00023065"/>
    </source>
</evidence>
<evidence type="ECO:0000256" key="11">
    <source>
        <dbReference type="ARBA" id="ARBA00023134"/>
    </source>
</evidence>
<dbReference type="FunFam" id="3.40.50.300:FF:000052">
    <property type="entry name" value="V-type proton ATPase catalytic subunit A"/>
    <property type="match status" value="1"/>
</dbReference>
<feature type="domain" description="GED" evidence="20">
    <location>
        <begin position="1299"/>
        <end position="1386"/>
    </location>
</feature>
<gene>
    <name evidence="22" type="ORF">P170DRAFT_471982</name>
</gene>
<comment type="subcellular location">
    <subcellularLocation>
        <location evidence="14">Vacuole membrane</location>
        <topology evidence="14">Peripheral membrane protein</topology>
        <orientation evidence="14">Cytoplasmic side</orientation>
    </subcellularLocation>
</comment>
<dbReference type="Pfam" id="PF16886">
    <property type="entry name" value="ATP-synt_ab_Xtn"/>
    <property type="match status" value="1"/>
</dbReference>
<feature type="compositionally biased region" description="Polar residues" evidence="19">
    <location>
        <begin position="1246"/>
        <end position="1256"/>
    </location>
</feature>
<dbReference type="PROSITE" id="PS00410">
    <property type="entry name" value="G_DYNAMIN_1"/>
    <property type="match status" value="1"/>
</dbReference>
<comment type="catalytic activity">
    <reaction evidence="16">
        <text>ATP + H2O + 4 H(+)(in) = ADP + phosphate + 5 H(+)(out)</text>
        <dbReference type="Rhea" id="RHEA:57720"/>
        <dbReference type="ChEBI" id="CHEBI:15377"/>
        <dbReference type="ChEBI" id="CHEBI:15378"/>
        <dbReference type="ChEBI" id="CHEBI:30616"/>
        <dbReference type="ChEBI" id="CHEBI:43474"/>
        <dbReference type="ChEBI" id="CHEBI:456216"/>
        <dbReference type="EC" id="7.1.2.2"/>
    </reaction>
</comment>
<dbReference type="PRINTS" id="PR00195">
    <property type="entry name" value="DYNAMIN"/>
</dbReference>
<dbReference type="FunFam" id="2.40.30.20:FF:000002">
    <property type="entry name" value="V-type proton ATPase catalytic subunit A"/>
    <property type="match status" value="1"/>
</dbReference>
<dbReference type="Pfam" id="PF02874">
    <property type="entry name" value="ATP-synt_ab_N"/>
    <property type="match status" value="1"/>
</dbReference>
<evidence type="ECO:0000259" key="21">
    <source>
        <dbReference type="PROSITE" id="PS51718"/>
    </source>
</evidence>
<evidence type="ECO:0000256" key="3">
    <source>
        <dbReference type="ARBA" id="ARBA00018860"/>
    </source>
</evidence>
<dbReference type="InterPro" id="IPR036121">
    <property type="entry name" value="ATPase_F1/V1/A1_a/bsu_N_sf"/>
</dbReference>
<dbReference type="CDD" id="cd18111">
    <property type="entry name" value="ATP-synt_V_A-type_alpha_C"/>
    <property type="match status" value="1"/>
</dbReference>
<keyword evidence="13" id="KW-0505">Motor protein</keyword>
<dbReference type="GO" id="GO:0016887">
    <property type="term" value="F:ATP hydrolysis activity"/>
    <property type="evidence" value="ECO:0007669"/>
    <property type="project" value="InterPro"/>
</dbReference>
<dbReference type="InterPro" id="IPR000194">
    <property type="entry name" value="ATPase_F1/V1/A1_a/bsu_nucl-bd"/>
</dbReference>
<dbReference type="SMART" id="SM00302">
    <property type="entry name" value="GED"/>
    <property type="match status" value="1"/>
</dbReference>
<dbReference type="GO" id="GO:0046034">
    <property type="term" value="P:ATP metabolic process"/>
    <property type="evidence" value="ECO:0007669"/>
    <property type="project" value="InterPro"/>
</dbReference>
<keyword evidence="7" id="KW-0375">Hydrogen ion transport</keyword>
<dbReference type="InterPro" id="IPR030381">
    <property type="entry name" value="G_DYNAMIN_dom"/>
</dbReference>
<sequence length="1386" mass="153354">MLGLGVRRLKTRPSLLDLIASHGEPKRQPEQRQVEEDEEEDESSSPPGPDDLPPLPVSPTFPSTASDSSDSSVLPSTSLSTVSIHPPVSLTMSSKRGADADEAAHGAVFSVSGPVVVAENMIGCAMYELCRVGHDLLVGEVIRIDADKATIQVYEETDGVTVGDPVTRTGKPLSVELGPGLMETIYDGIQRPLKAISDQSKGIYIPRGITVNALDREKKWDFTPGQYKVGDHITGGDIWGTVFENSLLNEHKILLPPRARGTITRIAEAGSYTVEEKLLEIEFDGKKTEHGMMQTWPVRVPRPVNDKLSSDAPFIVGQRVLDSLFPSVQGGTVCIPGAFGCGKTVISQSVSKFSNSDIIVYVGCGERGNEMAEVLMDFPELSIDINGRKEPIMKRTCLIANTSNMPVAAREASIYTGITIAEYFRDQGKNVAMMADSSSRWAEALREISGRLGEMPADQGFPAYLGAKLASFYERAGKSLALGSPERNGSVSIVAAVSPPGGDFSDPVTTSTLGIVQVFWGLDKKLAQRKHFPSINTSMSYSKYTTVLDKYYDQHHPDFPRLRESIRELLTKSEDLDQVVQLVGKAALGDSDKITLDVAAMVKDDFLQQNGYSDYDQFCPLWKTEYMMKAFMGYHDEAQKAIAQGQNWSKVRDATSDIQTSLRSMKFEVPDDESAVTEKYEKVLQNMSERFASVSDDINVNDPSLISLVNKLQDVFATVGVHNPIDLPQIAVVGSQSSGKSSVLENIVGRDFLPRGSGIVTRRPLILQLINRPPGSAKANGAQEEKLETTDKEANLDEYGEFLHIPGQKFHDFNKIREEIVRETEQKVGRNAGISPAPINLRIYSPNVLTLTLVDLPGLTKVPVGDQPKDIEKQIRDMVLKYISKPNAIILAVTSANQDLANSDGLKLAREVDPEGQRTIGVLTKVDLMDEGTDVVDILAGRIIPLRLGYVPVVNRGQRDIENKRPIAYALEHEKNFFEGHKAYRNKASYCGTPYLARKLNLILMMHIKQTLPDIKARISSSLQKYTSELSQLGDSLLGNSANIVLNIITEFSNEYRTVLEGNNQELSSMELSGGARISFVFHELYSNGIKAVDPFDNVKDIDIRTILYNSSGSSPALFVGTTAFELIVKQQIKRLEDPSLKCISLVYDELVRILGQLLNKQLFRRYPMLKEKFHAVVVGFFKKCMDPTNKIVHDLISMEACYVNTGHPDFLNGQRAMSIVNERQQASKPTQVDPKTGKPLPPRANSPSVDLTQDTSSGSGFFGSFWASKNKKKMAAMEPPPPILKASAALSERESTEVEVIKLLITSYFNIVKRTMIDMVPKAIMYTLVQFSKDEMQRELLENMYRNSEFDELLKESDYTIRRRKECQQMVESLSRASEIVSQVQ</sequence>
<feature type="region of interest" description="Disordered" evidence="19">
    <location>
        <begin position="1223"/>
        <end position="1257"/>
    </location>
</feature>
<dbReference type="InterPro" id="IPR020003">
    <property type="entry name" value="ATPase_a/bsu_AS"/>
</dbReference>
<dbReference type="FunFam" id="1.10.1140.10:FF:000003">
    <property type="entry name" value="Vacuolar ATP synthase catalytic subunit A"/>
    <property type="match status" value="1"/>
</dbReference>
<evidence type="ECO:0000313" key="22">
    <source>
        <dbReference type="EMBL" id="PLB52070.1"/>
    </source>
</evidence>
<dbReference type="InterPro" id="IPR005725">
    <property type="entry name" value="ATPase_V1-cplx_asu"/>
</dbReference>
<dbReference type="Pfam" id="PF01031">
    <property type="entry name" value="Dynamin_M"/>
    <property type="match status" value="1"/>
</dbReference>
<dbReference type="STRING" id="1392250.A0A2I2GGS0"/>
<dbReference type="GO" id="GO:0005525">
    <property type="term" value="F:GTP binding"/>
    <property type="evidence" value="ECO:0007669"/>
    <property type="project" value="UniProtKB-KW"/>
</dbReference>
<dbReference type="GO" id="GO:0007033">
    <property type="term" value="P:vacuole organization"/>
    <property type="evidence" value="ECO:0007669"/>
    <property type="project" value="UniProtKB-ARBA"/>
</dbReference>
<dbReference type="InterPro" id="IPR023366">
    <property type="entry name" value="ATP_synth_asu-like_sf"/>
</dbReference>
<feature type="region of interest" description="Disordered" evidence="19">
    <location>
        <begin position="1"/>
        <end position="84"/>
    </location>
</feature>
<evidence type="ECO:0000256" key="7">
    <source>
        <dbReference type="ARBA" id="ARBA00022781"/>
    </source>
</evidence>
<evidence type="ECO:0000256" key="5">
    <source>
        <dbReference type="ARBA" id="ARBA00022554"/>
    </source>
</evidence>
<evidence type="ECO:0000256" key="18">
    <source>
        <dbReference type="RuleBase" id="RU003932"/>
    </source>
</evidence>
<dbReference type="Pfam" id="PF22919">
    <property type="entry name" value="ATP-synt_VA_C"/>
    <property type="match status" value="1"/>
</dbReference>
<evidence type="ECO:0000256" key="16">
    <source>
        <dbReference type="ARBA" id="ARBA00048383"/>
    </source>
</evidence>
<dbReference type="InterPro" id="IPR055190">
    <property type="entry name" value="ATP-synt_VA_C"/>
</dbReference>
<evidence type="ECO:0000256" key="12">
    <source>
        <dbReference type="ARBA" id="ARBA00023136"/>
    </source>
</evidence>
<dbReference type="InterPro" id="IPR001401">
    <property type="entry name" value="Dynamin_GTPase"/>
</dbReference>
<keyword evidence="8" id="KW-0067">ATP-binding</keyword>
<dbReference type="InterPro" id="IPR020850">
    <property type="entry name" value="GED_dom"/>
</dbReference>
<evidence type="ECO:0000256" key="6">
    <source>
        <dbReference type="ARBA" id="ARBA00022741"/>
    </source>
</evidence>
<dbReference type="Proteomes" id="UP000234275">
    <property type="component" value="Unassembled WGS sequence"/>
</dbReference>
<evidence type="ECO:0000256" key="19">
    <source>
        <dbReference type="SAM" id="MobiDB-lite"/>
    </source>
</evidence>
<evidence type="ECO:0000256" key="17">
    <source>
        <dbReference type="ARBA" id="ARBA00073589"/>
    </source>
</evidence>
<comment type="subunit">
    <text evidence="15">V-ATPase is a heteromultimeric enzyme composed of a peripheral catalytic V1 complex (components A to H) attached to an integral membrane V0 proton pore complex (components: a, c, c', c'', d, e, f and VOA1).</text>
</comment>
<dbReference type="CDD" id="cd08771">
    <property type="entry name" value="DLP_1"/>
    <property type="match status" value="1"/>
</dbReference>
<dbReference type="CDD" id="cd01134">
    <property type="entry name" value="V_A-ATPase_A"/>
    <property type="match status" value="1"/>
</dbReference>
<keyword evidence="5" id="KW-0926">Vacuole</keyword>
<feature type="domain" description="Dynamin-type G" evidence="21">
    <location>
        <begin position="724"/>
        <end position="1013"/>
    </location>
</feature>
<dbReference type="InterPro" id="IPR004100">
    <property type="entry name" value="ATPase_F1/V1/A1_a/bsu_N"/>
</dbReference>
<dbReference type="GeneID" id="36560589"/>
<dbReference type="FunFam" id="2.40.50.100:FF:000008">
    <property type="entry name" value="V-type proton ATPase catalytic subunit A"/>
    <property type="match status" value="1"/>
</dbReference>
<dbReference type="GO" id="GO:0007035">
    <property type="term" value="P:vacuolar acidification"/>
    <property type="evidence" value="ECO:0007669"/>
    <property type="project" value="UniProtKB-ARBA"/>
</dbReference>
<dbReference type="InterPro" id="IPR022878">
    <property type="entry name" value="V-ATPase_asu"/>
</dbReference>
<dbReference type="GO" id="GO:0033180">
    <property type="term" value="C:proton-transporting V-type ATPase, V1 domain"/>
    <property type="evidence" value="ECO:0007669"/>
    <property type="project" value="InterPro"/>
</dbReference>
<accession>A0A2I2GGS0</accession>
<dbReference type="Gene3D" id="2.40.50.100">
    <property type="match status" value="1"/>
</dbReference>
<protein>
    <recommendedName>
        <fullName evidence="3">V-type proton ATPase catalytic subunit A</fullName>
        <ecNumber evidence="2">7.1.2.2</ecNumber>
    </recommendedName>
    <alternativeName>
        <fullName evidence="17">Vacuolar protein sorting-associated protein 1</fullName>
    </alternativeName>
</protein>
<keyword evidence="9" id="KW-1278">Translocase</keyword>
<dbReference type="SMART" id="SM00053">
    <property type="entry name" value="DYNc"/>
    <property type="match status" value="1"/>
</dbReference>
<dbReference type="Pfam" id="PF00350">
    <property type="entry name" value="Dynamin_N"/>
    <property type="match status" value="1"/>
</dbReference>
<dbReference type="InterPro" id="IPR031686">
    <property type="entry name" value="ATP-synth_a_Xtn"/>
</dbReference>
<dbReference type="InterPro" id="IPR000375">
    <property type="entry name" value="Dynamin_stalk"/>
</dbReference>
<evidence type="ECO:0000256" key="9">
    <source>
        <dbReference type="ARBA" id="ARBA00022967"/>
    </source>
</evidence>
<dbReference type="PANTHER" id="PTHR43607:SF1">
    <property type="entry name" value="H(+)-TRANSPORTING TWO-SECTOR ATPASE"/>
    <property type="match status" value="1"/>
</dbReference>
<proteinExistence type="inferred from homology"/>
<dbReference type="PROSITE" id="PS51388">
    <property type="entry name" value="GED"/>
    <property type="match status" value="1"/>
</dbReference>
<evidence type="ECO:0000256" key="8">
    <source>
        <dbReference type="ARBA" id="ARBA00022840"/>
    </source>
</evidence>
<dbReference type="Gene3D" id="1.20.120.1240">
    <property type="entry name" value="Dynamin, middle domain"/>
    <property type="match status" value="1"/>
</dbReference>
<dbReference type="GO" id="GO:0003924">
    <property type="term" value="F:GTPase activity"/>
    <property type="evidence" value="ECO:0007669"/>
    <property type="project" value="InterPro"/>
</dbReference>
<dbReference type="Gene3D" id="1.10.1140.10">
    <property type="entry name" value="Bovine Mitochondrial F1-atpase, Atp Synthase Beta Chain, Chain D, domain 3"/>
    <property type="match status" value="1"/>
</dbReference>
<dbReference type="Pfam" id="PF00006">
    <property type="entry name" value="ATP-synt_ab"/>
    <property type="match status" value="1"/>
</dbReference>
<dbReference type="GO" id="GO:0007031">
    <property type="term" value="P:peroxisome organization"/>
    <property type="evidence" value="ECO:0007669"/>
    <property type="project" value="UniProtKB-ARBA"/>
</dbReference>
<dbReference type="VEuPathDB" id="FungiDB:P170DRAFT_471982"/>
<feature type="compositionally biased region" description="Low complexity" evidence="19">
    <location>
        <begin position="60"/>
        <end position="83"/>
    </location>
</feature>
<evidence type="ECO:0000256" key="2">
    <source>
        <dbReference type="ARBA" id="ARBA00012473"/>
    </source>
</evidence>
<comment type="similarity">
    <text evidence="18">Belongs to the TRAFAC class dynamin-like GTPase superfamily. Dynamin/Fzo/YdjA family.</text>
</comment>
<dbReference type="SUPFAM" id="SSF52540">
    <property type="entry name" value="P-loop containing nucleoside triphosphate hydrolases"/>
    <property type="match status" value="2"/>
</dbReference>
<dbReference type="InterPro" id="IPR003130">
    <property type="entry name" value="GED"/>
</dbReference>
<dbReference type="InterPro" id="IPR019762">
    <property type="entry name" value="Dynamin_GTPase_CS"/>
</dbReference>
<evidence type="ECO:0000256" key="4">
    <source>
        <dbReference type="ARBA" id="ARBA00022448"/>
    </source>
</evidence>
<dbReference type="GO" id="GO:0005524">
    <property type="term" value="F:ATP binding"/>
    <property type="evidence" value="ECO:0007669"/>
    <property type="project" value="UniProtKB-KW"/>
</dbReference>
<evidence type="ECO:0000256" key="14">
    <source>
        <dbReference type="ARBA" id="ARBA00029427"/>
    </source>
</evidence>
<evidence type="ECO:0000256" key="13">
    <source>
        <dbReference type="ARBA" id="ARBA00023175"/>
    </source>
</evidence>
<dbReference type="PANTHER" id="PTHR43607">
    <property type="entry name" value="V-TYPE PROTON ATPASE CATALYTIC SUBUNIT A"/>
    <property type="match status" value="1"/>
</dbReference>
<reference evidence="22 23" key="1">
    <citation type="submission" date="2016-12" db="EMBL/GenBank/DDBJ databases">
        <title>The genomes of Aspergillus section Nigri reveals drivers in fungal speciation.</title>
        <authorList>
            <consortium name="DOE Joint Genome Institute"/>
            <person name="Vesth T.C."/>
            <person name="Nybo J."/>
            <person name="Theobald S."/>
            <person name="Brandl J."/>
            <person name="Frisvad J.C."/>
            <person name="Nielsen K.F."/>
            <person name="Lyhne E.K."/>
            <person name="Kogle M.E."/>
            <person name="Kuo A."/>
            <person name="Riley R."/>
            <person name="Clum A."/>
            <person name="Nolan M."/>
            <person name="Lipzen A."/>
            <person name="Salamov A."/>
            <person name="Henrissat B."/>
            <person name="Wiebenga A."/>
            <person name="De Vries R.P."/>
            <person name="Grigoriev I.V."/>
            <person name="Mortensen U.H."/>
            <person name="Andersen M.R."/>
            <person name="Baker S.E."/>
        </authorList>
    </citation>
    <scope>NUCLEOTIDE SEQUENCE [LARGE SCALE GENOMIC DNA]</scope>
    <source>
        <strain evidence="22 23">IBT 23096</strain>
    </source>
</reference>
<comment type="similarity">
    <text evidence="1">Belongs to the ATPase alpha/beta chains family.</text>
</comment>
<dbReference type="FunFam" id="3.40.50.300:FF:000473">
    <property type="entry name" value="Vacuolar sorting-associated 1 protein"/>
    <property type="match status" value="1"/>
</dbReference>
<keyword evidence="4" id="KW-0813">Transport</keyword>
<keyword evidence="6 18" id="KW-0547">Nucleotide-binding</keyword>
<keyword evidence="12" id="KW-0472">Membrane</keyword>
<dbReference type="Gene3D" id="2.40.30.20">
    <property type="match status" value="1"/>
</dbReference>
<keyword evidence="11 18" id="KW-0342">GTP-binding</keyword>
<dbReference type="PROSITE" id="PS00152">
    <property type="entry name" value="ATPASE_ALPHA_BETA"/>
    <property type="match status" value="1"/>
</dbReference>
<evidence type="ECO:0000256" key="1">
    <source>
        <dbReference type="ARBA" id="ARBA00008936"/>
    </source>
</evidence>
<dbReference type="EMBL" id="MSFO01000002">
    <property type="protein sequence ID" value="PLB52070.1"/>
    <property type="molecule type" value="Genomic_DNA"/>
</dbReference>
<evidence type="ECO:0000259" key="20">
    <source>
        <dbReference type="PROSITE" id="PS51388"/>
    </source>
</evidence>
<dbReference type="Pfam" id="PF02212">
    <property type="entry name" value="GED"/>
    <property type="match status" value="1"/>
</dbReference>
<dbReference type="SUPFAM" id="SSF50615">
    <property type="entry name" value="N-terminal domain of alpha and beta subunits of F1 ATP synthase"/>
    <property type="match status" value="1"/>
</dbReference>
<dbReference type="InterPro" id="IPR024034">
    <property type="entry name" value="ATPase_F1/V1_b/a_C"/>
</dbReference>
<dbReference type="InterPro" id="IPR027417">
    <property type="entry name" value="P-loop_NTPase"/>
</dbReference>
<dbReference type="NCBIfam" id="TIGR01042">
    <property type="entry name" value="V-ATPase_V1_A"/>
    <property type="match status" value="1"/>
</dbReference>
<dbReference type="SUPFAM" id="SSF47917">
    <property type="entry name" value="C-terminal domain of alpha and beta subunits of F1 ATP synthase"/>
    <property type="match status" value="1"/>
</dbReference>
<name>A0A2I2GGS0_9EURO</name>
<dbReference type="PROSITE" id="PS51718">
    <property type="entry name" value="G_DYNAMIN_2"/>
    <property type="match status" value="1"/>
</dbReference>
<feature type="compositionally biased region" description="Basic and acidic residues" evidence="19">
    <location>
        <begin position="23"/>
        <end position="34"/>
    </location>
</feature>
<dbReference type="EC" id="7.1.2.2" evidence="2"/>
<dbReference type="RefSeq" id="XP_024707372.1">
    <property type="nucleotide sequence ID" value="XM_024852891.1"/>
</dbReference>
<comment type="caution">
    <text evidence="22">The sequence shown here is derived from an EMBL/GenBank/DDBJ whole genome shotgun (WGS) entry which is preliminary data.</text>
</comment>
<dbReference type="OrthoDB" id="5061070at2759"/>